<gene>
    <name evidence="1" type="ORF">TWF718_007185</name>
</gene>
<sequence>MPFCVKFQFGSPITYQVPTLDFHGHVHEVEVNFKEGINNSFTSPEFEFGTVHVDGRRRILGALTFRYSYDAKKKVVKICGTDFPSSDGMAFITRPEGTEQYAYEHAANAGFTADEVQHNPDWNYNSPLMPGVAKIFKDIARHANEALIAALIATNTVAVQTRDALPEGLPLEHYLKLSTVHSSDGKLIGSYDPAHKYDEGVQIKQLGSTYGGKYNYPVNAAFANVIGSTPDPKVNGLSWIALWSAVYKTPNPVGCTSYNFPTSVSCGDSLLGGHVIAGQVASEVASGSNDVYIIPICSAHNNNDNVYMKAITRQNAVWLTNYMN</sequence>
<dbReference type="AlphaFoldDB" id="A0AAN8MR69"/>
<keyword evidence="2" id="KW-1185">Reference proteome</keyword>
<proteinExistence type="predicted"/>
<comment type="caution">
    <text evidence="1">The sequence shown here is derived from an EMBL/GenBank/DDBJ whole genome shotgun (WGS) entry which is preliminary data.</text>
</comment>
<evidence type="ECO:0000313" key="1">
    <source>
        <dbReference type="EMBL" id="KAK6345260.1"/>
    </source>
</evidence>
<protein>
    <submittedName>
        <fullName evidence="1">Uncharacterized protein</fullName>
    </submittedName>
</protein>
<accession>A0AAN8MR69</accession>
<dbReference type="EMBL" id="JAVHNR010000004">
    <property type="protein sequence ID" value="KAK6345260.1"/>
    <property type="molecule type" value="Genomic_DNA"/>
</dbReference>
<name>A0AAN8MR69_9PEZI</name>
<dbReference type="Proteomes" id="UP001313282">
    <property type="component" value="Unassembled WGS sequence"/>
</dbReference>
<reference evidence="1 2" key="1">
    <citation type="submission" date="2019-10" db="EMBL/GenBank/DDBJ databases">
        <authorList>
            <person name="Palmer J.M."/>
        </authorList>
    </citation>
    <scope>NUCLEOTIDE SEQUENCE [LARGE SCALE GENOMIC DNA]</scope>
    <source>
        <strain evidence="1 2">TWF718</strain>
    </source>
</reference>
<organism evidence="1 2">
    <name type="scientific">Orbilia javanica</name>
    <dbReference type="NCBI Taxonomy" id="47235"/>
    <lineage>
        <taxon>Eukaryota</taxon>
        <taxon>Fungi</taxon>
        <taxon>Dikarya</taxon>
        <taxon>Ascomycota</taxon>
        <taxon>Pezizomycotina</taxon>
        <taxon>Orbiliomycetes</taxon>
        <taxon>Orbiliales</taxon>
        <taxon>Orbiliaceae</taxon>
        <taxon>Orbilia</taxon>
    </lineage>
</organism>
<evidence type="ECO:0000313" key="2">
    <source>
        <dbReference type="Proteomes" id="UP001313282"/>
    </source>
</evidence>